<proteinExistence type="predicted"/>
<organism evidence="1 2">
    <name type="scientific">Flectobacillus roseus</name>
    <dbReference type="NCBI Taxonomy" id="502259"/>
    <lineage>
        <taxon>Bacteria</taxon>
        <taxon>Pseudomonadati</taxon>
        <taxon>Bacteroidota</taxon>
        <taxon>Cytophagia</taxon>
        <taxon>Cytophagales</taxon>
        <taxon>Flectobacillaceae</taxon>
        <taxon>Flectobacillus</taxon>
    </lineage>
</organism>
<dbReference type="EMBL" id="JASHIF010000024">
    <property type="protein sequence ID" value="MDI9861924.1"/>
    <property type="molecule type" value="Genomic_DNA"/>
</dbReference>
<name>A0ABT6YEQ4_9BACT</name>
<keyword evidence="2" id="KW-1185">Reference proteome</keyword>
<accession>A0ABT6YEQ4</accession>
<evidence type="ECO:0000313" key="2">
    <source>
        <dbReference type="Proteomes" id="UP001236507"/>
    </source>
</evidence>
<reference evidence="1 2" key="1">
    <citation type="submission" date="2023-05" db="EMBL/GenBank/DDBJ databases">
        <title>Novel species of genus Flectobacillus isolated from stream in China.</title>
        <authorList>
            <person name="Lu H."/>
        </authorList>
    </citation>
    <scope>NUCLEOTIDE SEQUENCE [LARGE SCALE GENOMIC DNA]</scope>
    <source>
        <strain evidence="1 2">KCTC 42575</strain>
    </source>
</reference>
<comment type="caution">
    <text evidence="1">The sequence shown here is derived from an EMBL/GenBank/DDBJ whole genome shotgun (WGS) entry which is preliminary data.</text>
</comment>
<evidence type="ECO:0000313" key="1">
    <source>
        <dbReference type="EMBL" id="MDI9861924.1"/>
    </source>
</evidence>
<protein>
    <submittedName>
        <fullName evidence="1">Uncharacterized protein</fullName>
    </submittedName>
</protein>
<dbReference type="Proteomes" id="UP001236507">
    <property type="component" value="Unassembled WGS sequence"/>
</dbReference>
<sequence>MKKITYINQGDLLIFKAADDKYKVLLCTSTSKEKSPQNFSFAALTYDNEDKPTVEDILRSDFWGIGNTKNDYFKYSDIELNQMWNIHPETKPYFLGSYRLIIWRKDFMKFRDNFEIIGNLKIVDNLDNNGNGGMNASDWNLIKDFFTTKINSVLPERGQKTFKLKAIIKE</sequence>
<dbReference type="RefSeq" id="WP_283346259.1">
    <property type="nucleotide sequence ID" value="NZ_JASHIF010000024.1"/>
</dbReference>
<gene>
    <name evidence="1" type="ORF">QM524_22065</name>
</gene>